<feature type="transmembrane region" description="Helical" evidence="1">
    <location>
        <begin position="53"/>
        <end position="70"/>
    </location>
</feature>
<feature type="transmembrane region" description="Helical" evidence="1">
    <location>
        <begin position="114"/>
        <end position="140"/>
    </location>
</feature>
<feature type="transmembrane region" description="Helical" evidence="1">
    <location>
        <begin position="82"/>
        <end position="102"/>
    </location>
</feature>
<dbReference type="InterPro" id="IPR049458">
    <property type="entry name" value="EpsG-like"/>
</dbReference>
<feature type="transmembrane region" description="Helical" evidence="1">
    <location>
        <begin position="238"/>
        <end position="263"/>
    </location>
</feature>
<keyword evidence="1" id="KW-0472">Membrane</keyword>
<accession>A0A1M6X471</accession>
<protein>
    <submittedName>
        <fullName evidence="2">EpsG family protein</fullName>
    </submittedName>
</protein>
<dbReference type="AlphaFoldDB" id="A0A1M6X471"/>
<dbReference type="EMBL" id="FRBC01000031">
    <property type="protein sequence ID" value="SHL00780.1"/>
    <property type="molecule type" value="Genomic_DNA"/>
</dbReference>
<gene>
    <name evidence="2" type="ORF">SAMN05216582_13125</name>
</gene>
<feature type="transmembrane region" description="Helical" evidence="1">
    <location>
        <begin position="308"/>
        <end position="326"/>
    </location>
</feature>
<keyword evidence="1" id="KW-0812">Transmembrane</keyword>
<dbReference type="Proteomes" id="UP000184263">
    <property type="component" value="Unassembled WGS sequence"/>
</dbReference>
<feature type="transmembrane region" description="Helical" evidence="1">
    <location>
        <begin position="24"/>
        <end position="41"/>
    </location>
</feature>
<feature type="transmembrane region" description="Helical" evidence="1">
    <location>
        <begin position="192"/>
        <end position="218"/>
    </location>
</feature>
<evidence type="ECO:0000313" key="2">
    <source>
        <dbReference type="EMBL" id="SHL00780.1"/>
    </source>
</evidence>
<evidence type="ECO:0000256" key="1">
    <source>
        <dbReference type="SAM" id="Phobius"/>
    </source>
</evidence>
<organism evidence="2 3">
    <name type="scientific">Selenomonas ruminantium</name>
    <dbReference type="NCBI Taxonomy" id="971"/>
    <lineage>
        <taxon>Bacteria</taxon>
        <taxon>Bacillati</taxon>
        <taxon>Bacillota</taxon>
        <taxon>Negativicutes</taxon>
        <taxon>Selenomonadales</taxon>
        <taxon>Selenomonadaceae</taxon>
        <taxon>Selenomonas</taxon>
    </lineage>
</organism>
<dbReference type="Pfam" id="PF14897">
    <property type="entry name" value="EpsG"/>
    <property type="match status" value="1"/>
</dbReference>
<reference evidence="2 3" key="1">
    <citation type="submission" date="2016-11" db="EMBL/GenBank/DDBJ databases">
        <authorList>
            <person name="Jaros S."/>
            <person name="Januszkiewicz K."/>
            <person name="Wedrychowicz H."/>
        </authorList>
    </citation>
    <scope>NUCLEOTIDE SEQUENCE [LARGE SCALE GENOMIC DNA]</scope>
    <source>
        <strain evidence="2 3">HD4</strain>
    </source>
</reference>
<feature type="transmembrane region" description="Helical" evidence="1">
    <location>
        <begin position="146"/>
        <end position="171"/>
    </location>
</feature>
<sequence>MILLFLYIIVIALNFIFPRSKKLFIFDFFFMWILMGWNYSVADYEIYLRRYIYSLYSFATLEPLYVYLQNIAQEQSLDYNSFLKYMTFVFLLIRMIAILGMSKRHNIVVGLYLLFPYIMDITQVRMFYATSIVLLGLVFFMKDYKYSNIILIISVIIATLIHVSCIFYLLLPLSKWMLRFTHKRVLTISVRITTVLYVLLMSGMLYFIAGYLASWFGFSDKFIETVLANDMAYKFTYRITYSLEVLIFFLFMNYMLGRACRFFGNASRMQSDIDNSYGEKSVEIAYRINCILLWILPLVWFSGDIYRIQHGILVLFYSVFSNINFFRDIRNYVITYYQIAMCFFVMVFVIMFLLGNESLRESVFIPVFFDNVLLGE</sequence>
<proteinExistence type="predicted"/>
<keyword evidence="1" id="KW-1133">Transmembrane helix</keyword>
<evidence type="ECO:0000313" key="3">
    <source>
        <dbReference type="Proteomes" id="UP000184263"/>
    </source>
</evidence>
<feature type="transmembrane region" description="Helical" evidence="1">
    <location>
        <begin position="284"/>
        <end position="302"/>
    </location>
</feature>
<dbReference type="OrthoDB" id="2185034at2"/>
<dbReference type="RefSeq" id="WP_073092227.1">
    <property type="nucleotide sequence ID" value="NZ_FRBC01000031.1"/>
</dbReference>
<name>A0A1M6X471_SELRU</name>
<feature type="transmembrane region" description="Helical" evidence="1">
    <location>
        <begin position="333"/>
        <end position="354"/>
    </location>
</feature>